<dbReference type="EMBL" id="JAACJO010000010">
    <property type="protein sequence ID" value="KAF5353232.1"/>
    <property type="molecule type" value="Genomic_DNA"/>
</dbReference>
<proteinExistence type="predicted"/>
<protein>
    <submittedName>
        <fullName evidence="1">Uncharacterized protein</fullName>
    </submittedName>
</protein>
<reference evidence="1 2" key="1">
    <citation type="journal article" date="2020" name="ISME J.">
        <title>Uncovering the hidden diversity of litter-decomposition mechanisms in mushroom-forming fungi.</title>
        <authorList>
            <person name="Floudas D."/>
            <person name="Bentzer J."/>
            <person name="Ahren D."/>
            <person name="Johansson T."/>
            <person name="Persson P."/>
            <person name="Tunlid A."/>
        </authorList>
    </citation>
    <scope>NUCLEOTIDE SEQUENCE [LARGE SCALE GENOMIC DNA]</scope>
    <source>
        <strain evidence="1 2">CBS 146.42</strain>
    </source>
</reference>
<comment type="caution">
    <text evidence="1">The sequence shown here is derived from an EMBL/GenBank/DDBJ whole genome shotgun (WGS) entry which is preliminary data.</text>
</comment>
<accession>A0A8H5FYC0</accession>
<evidence type="ECO:0000313" key="1">
    <source>
        <dbReference type="EMBL" id="KAF5353232.1"/>
    </source>
</evidence>
<sequence length="49" mass="5596">MSALRRPSSTLQPLILLSSVAVRKKTPRQVTILFYFETHSSCLSAWEMN</sequence>
<dbReference type="AlphaFoldDB" id="A0A8H5FYC0"/>
<keyword evidence="2" id="KW-1185">Reference proteome</keyword>
<dbReference type="Proteomes" id="UP000559027">
    <property type="component" value="Unassembled WGS sequence"/>
</dbReference>
<gene>
    <name evidence="1" type="ORF">D9756_008070</name>
</gene>
<name>A0A8H5FYC0_9AGAR</name>
<evidence type="ECO:0000313" key="2">
    <source>
        <dbReference type="Proteomes" id="UP000559027"/>
    </source>
</evidence>
<organism evidence="1 2">
    <name type="scientific">Leucocoprinus leucothites</name>
    <dbReference type="NCBI Taxonomy" id="201217"/>
    <lineage>
        <taxon>Eukaryota</taxon>
        <taxon>Fungi</taxon>
        <taxon>Dikarya</taxon>
        <taxon>Basidiomycota</taxon>
        <taxon>Agaricomycotina</taxon>
        <taxon>Agaricomycetes</taxon>
        <taxon>Agaricomycetidae</taxon>
        <taxon>Agaricales</taxon>
        <taxon>Agaricineae</taxon>
        <taxon>Agaricaceae</taxon>
        <taxon>Leucocoprinus</taxon>
    </lineage>
</organism>